<evidence type="ECO:0000313" key="9">
    <source>
        <dbReference type="EMBL" id="CRK22515.1"/>
    </source>
</evidence>
<dbReference type="EMBL" id="CVQH01014225">
    <property type="protein sequence ID" value="CRK22515.1"/>
    <property type="molecule type" value="Genomic_DNA"/>
</dbReference>
<evidence type="ECO:0000256" key="4">
    <source>
        <dbReference type="ARBA" id="ARBA00023242"/>
    </source>
</evidence>
<evidence type="ECO:0000256" key="3">
    <source>
        <dbReference type="ARBA" id="ARBA00022552"/>
    </source>
</evidence>
<dbReference type="InterPro" id="IPR050656">
    <property type="entry name" value="PINX1"/>
</dbReference>
<evidence type="ECO:0000256" key="2">
    <source>
        <dbReference type="ARBA" id="ARBA00022517"/>
    </source>
</evidence>
<evidence type="ECO:0000256" key="5">
    <source>
        <dbReference type="ARBA" id="ARBA00038007"/>
    </source>
</evidence>
<proteinExistence type="inferred from homology"/>
<dbReference type="PANTHER" id="PTHR23149">
    <property type="entry name" value="G PATCH DOMAIN CONTAINING PROTEIN"/>
    <property type="match status" value="1"/>
</dbReference>
<keyword evidence="10" id="KW-1185">Reference proteome</keyword>
<dbReference type="GO" id="GO:0003676">
    <property type="term" value="F:nucleic acid binding"/>
    <property type="evidence" value="ECO:0007669"/>
    <property type="project" value="InterPro"/>
</dbReference>
<evidence type="ECO:0000256" key="6">
    <source>
        <dbReference type="ARBA" id="ARBA00041961"/>
    </source>
</evidence>
<comment type="subcellular location">
    <subcellularLocation>
        <location evidence="1">Nucleus</location>
        <location evidence="1">Nucleolus</location>
    </subcellularLocation>
</comment>
<accession>A0A0G4LLD9</accession>
<comment type="similarity">
    <text evidence="5">Belongs to the PINX1 family.</text>
</comment>
<dbReference type="InterPro" id="IPR000467">
    <property type="entry name" value="G_patch_dom"/>
</dbReference>
<dbReference type="AlphaFoldDB" id="A0A0G4LLD9"/>
<feature type="non-terminal residue" evidence="9">
    <location>
        <position position="1"/>
    </location>
</feature>
<dbReference type="GO" id="GO:0005730">
    <property type="term" value="C:nucleolus"/>
    <property type="evidence" value="ECO:0007669"/>
    <property type="project" value="UniProtKB-SubCell"/>
</dbReference>
<dbReference type="Pfam" id="PF01585">
    <property type="entry name" value="G-patch"/>
    <property type="match status" value="1"/>
</dbReference>
<dbReference type="PROSITE" id="PS50174">
    <property type="entry name" value="G_PATCH"/>
    <property type="match status" value="1"/>
</dbReference>
<evidence type="ECO:0000256" key="1">
    <source>
        <dbReference type="ARBA" id="ARBA00004604"/>
    </source>
</evidence>
<protein>
    <recommendedName>
        <fullName evidence="6">PinX1-related protein 1</fullName>
    </recommendedName>
</protein>
<comment type="function">
    <text evidence="7">Involved in rRNA-processing at A0, A1 and A2 sites and negatively regulates telomerase.</text>
</comment>
<reference evidence="10" key="1">
    <citation type="submission" date="2015-05" db="EMBL/GenBank/DDBJ databases">
        <authorList>
            <person name="Fogelqvist Johan"/>
        </authorList>
    </citation>
    <scope>NUCLEOTIDE SEQUENCE [LARGE SCALE GENOMIC DNA]</scope>
</reference>
<keyword evidence="2" id="KW-0690">Ribosome biogenesis</keyword>
<dbReference type="STRING" id="100787.A0A0G4LLD9"/>
<gene>
    <name evidence="9" type="ORF">BN1708_017957</name>
</gene>
<organism evidence="9 10">
    <name type="scientific">Verticillium longisporum</name>
    <name type="common">Verticillium dahliae var. longisporum</name>
    <dbReference type="NCBI Taxonomy" id="100787"/>
    <lineage>
        <taxon>Eukaryota</taxon>
        <taxon>Fungi</taxon>
        <taxon>Dikarya</taxon>
        <taxon>Ascomycota</taxon>
        <taxon>Pezizomycotina</taxon>
        <taxon>Sordariomycetes</taxon>
        <taxon>Hypocreomycetidae</taxon>
        <taxon>Glomerellales</taxon>
        <taxon>Plectosphaerellaceae</taxon>
        <taxon>Verticillium</taxon>
    </lineage>
</organism>
<keyword evidence="3" id="KW-0698">rRNA processing</keyword>
<evidence type="ECO:0000259" key="8">
    <source>
        <dbReference type="PROSITE" id="PS50174"/>
    </source>
</evidence>
<evidence type="ECO:0000313" key="10">
    <source>
        <dbReference type="Proteomes" id="UP000044602"/>
    </source>
</evidence>
<keyword evidence="4" id="KW-0539">Nucleus</keyword>
<dbReference type="GO" id="GO:0006364">
    <property type="term" value="P:rRNA processing"/>
    <property type="evidence" value="ECO:0007669"/>
    <property type="project" value="UniProtKB-KW"/>
</dbReference>
<feature type="domain" description="G-patch" evidence="8">
    <location>
        <begin position="11"/>
        <end position="65"/>
    </location>
</feature>
<sequence>DPNNTSWAKDTSTFGQKILRSQGWEPGQYLGAKDAAQAEHYTAANASFVRVSLKDDMLGLGFKQAREERSTGMDAFQAMLSRLNGKSDVEIQKEQQAKLAVASSLYCDSKFGPMRFVRGGWL</sequence>
<feature type="non-terminal residue" evidence="9">
    <location>
        <position position="122"/>
    </location>
</feature>
<dbReference type="PANTHER" id="PTHR23149:SF31">
    <property type="entry name" value="PROTEIN PXR1"/>
    <property type="match status" value="1"/>
</dbReference>
<evidence type="ECO:0000256" key="7">
    <source>
        <dbReference type="ARBA" id="ARBA00043878"/>
    </source>
</evidence>
<name>A0A0G4LLD9_VERLO</name>
<dbReference type="Proteomes" id="UP000044602">
    <property type="component" value="Unassembled WGS sequence"/>
</dbReference>